<accession>A0AAE0L955</accession>
<keyword evidence="3" id="KW-1185">Reference proteome</keyword>
<evidence type="ECO:0000313" key="3">
    <source>
        <dbReference type="Proteomes" id="UP001190700"/>
    </source>
</evidence>
<organism evidence="2 3">
    <name type="scientific">Cymbomonas tetramitiformis</name>
    <dbReference type="NCBI Taxonomy" id="36881"/>
    <lineage>
        <taxon>Eukaryota</taxon>
        <taxon>Viridiplantae</taxon>
        <taxon>Chlorophyta</taxon>
        <taxon>Pyramimonadophyceae</taxon>
        <taxon>Pyramimonadales</taxon>
        <taxon>Pyramimonadaceae</taxon>
        <taxon>Cymbomonas</taxon>
    </lineage>
</organism>
<sequence length="165" mass="17945">MGKKRAGDRAAKGGSSLGDTKASGRGGTNVDALAEAGRDQIDQQALPPGRLEQGPRTINPALQAKLDYWASLCEQHKIAEFAVSFVAPDVSPEDVEAFSTGMQTDPVRWQQMAAEMQLIALGVGVTKIFGDQQTSAEYHFCMPGHEFIERQVVFRCYNGDWRAEG</sequence>
<protein>
    <submittedName>
        <fullName evidence="2">Uncharacterized protein</fullName>
    </submittedName>
</protein>
<evidence type="ECO:0000256" key="1">
    <source>
        <dbReference type="SAM" id="MobiDB-lite"/>
    </source>
</evidence>
<name>A0AAE0L955_9CHLO</name>
<comment type="caution">
    <text evidence="2">The sequence shown here is derived from an EMBL/GenBank/DDBJ whole genome shotgun (WGS) entry which is preliminary data.</text>
</comment>
<reference evidence="2 3" key="1">
    <citation type="journal article" date="2015" name="Genome Biol. Evol.">
        <title>Comparative Genomics of a Bacterivorous Green Alga Reveals Evolutionary Causalities and Consequences of Phago-Mixotrophic Mode of Nutrition.</title>
        <authorList>
            <person name="Burns J.A."/>
            <person name="Paasch A."/>
            <person name="Narechania A."/>
            <person name="Kim E."/>
        </authorList>
    </citation>
    <scope>NUCLEOTIDE SEQUENCE [LARGE SCALE GENOMIC DNA]</scope>
    <source>
        <strain evidence="2 3">PLY_AMNH</strain>
    </source>
</reference>
<dbReference type="Proteomes" id="UP001190700">
    <property type="component" value="Unassembled WGS sequence"/>
</dbReference>
<proteinExistence type="predicted"/>
<dbReference type="AlphaFoldDB" id="A0AAE0L955"/>
<feature type="compositionally biased region" description="Basic and acidic residues" evidence="1">
    <location>
        <begin position="1"/>
        <end position="11"/>
    </location>
</feature>
<feature type="region of interest" description="Disordered" evidence="1">
    <location>
        <begin position="1"/>
        <end position="56"/>
    </location>
</feature>
<gene>
    <name evidence="2" type="ORF">CYMTET_15309</name>
</gene>
<evidence type="ECO:0000313" key="2">
    <source>
        <dbReference type="EMBL" id="KAK3276633.1"/>
    </source>
</evidence>
<dbReference type="EMBL" id="LGRX02006455">
    <property type="protein sequence ID" value="KAK3276633.1"/>
    <property type="molecule type" value="Genomic_DNA"/>
</dbReference>